<feature type="region of interest" description="Disordered" evidence="1">
    <location>
        <begin position="610"/>
        <end position="641"/>
    </location>
</feature>
<feature type="compositionally biased region" description="Low complexity" evidence="1">
    <location>
        <begin position="224"/>
        <end position="233"/>
    </location>
</feature>
<feature type="region of interest" description="Disordered" evidence="1">
    <location>
        <begin position="338"/>
        <end position="357"/>
    </location>
</feature>
<feature type="compositionally biased region" description="Polar residues" evidence="1">
    <location>
        <begin position="610"/>
        <end position="620"/>
    </location>
</feature>
<evidence type="ECO:0000313" key="3">
    <source>
        <dbReference type="EMBL" id="RAL05634.1"/>
    </source>
</evidence>
<evidence type="ECO:0000313" key="4">
    <source>
        <dbReference type="Proteomes" id="UP000249402"/>
    </source>
</evidence>
<proteinExistence type="predicted"/>
<dbReference type="GeneID" id="37220132"/>
<accession>A0A395HHB0</accession>
<feature type="compositionally biased region" description="Pro residues" evidence="1">
    <location>
        <begin position="208"/>
        <end position="223"/>
    </location>
</feature>
<keyword evidence="4" id="KW-1185">Reference proteome</keyword>
<dbReference type="Proteomes" id="UP000249402">
    <property type="component" value="Unassembled WGS sequence"/>
</dbReference>
<evidence type="ECO:0000259" key="2">
    <source>
        <dbReference type="PROSITE" id="PS50108"/>
    </source>
</evidence>
<dbReference type="VEuPathDB" id="FungiDB:BO80DRAFT_344234"/>
<dbReference type="PROSITE" id="PS50108">
    <property type="entry name" value="CRIB"/>
    <property type="match status" value="1"/>
</dbReference>
<organism evidence="3 4">
    <name type="scientific">Aspergillus ibericus CBS 121593</name>
    <dbReference type="NCBI Taxonomy" id="1448316"/>
    <lineage>
        <taxon>Eukaryota</taxon>
        <taxon>Fungi</taxon>
        <taxon>Dikarya</taxon>
        <taxon>Ascomycota</taxon>
        <taxon>Pezizomycotina</taxon>
        <taxon>Eurotiomycetes</taxon>
        <taxon>Eurotiomycetidae</taxon>
        <taxon>Eurotiales</taxon>
        <taxon>Aspergillaceae</taxon>
        <taxon>Aspergillus</taxon>
        <taxon>Aspergillus subgen. Circumdati</taxon>
    </lineage>
</organism>
<sequence length="720" mass="78481">MTSVEAASLPSYDDRTGSAAGVRHDRSESVTKSLLSRGSRILRRQGSKFHIVSTLDEEDEVEREKPRFEVSEIFSRNSKSRQSDAHDQLKSLISDPFDFHHLTHTSPSQFQSLERARETDLVTEFSAIRASQRPVTNLKGIRAEDLHFRDFSSEDLSQCGTAIGCDEVVSPPPTSPPASPSGSSSVSPKQLRARRESRVVENFSRPVPRYPKPGSTTPPPPRASSPRLASSPELPEPAPRAIDEILGLSTQPTYPEHVYSHADDVEPGASWSQSHMEDMFHPPSGNVFTATVSNEALNARTSSMSLPTLSSDLEDVPEEEEPAVWHDDEISPRAPARAISSPLAEARSPSITSTTGARSELSISVAEDLSRKFAEALGSPTLPQHRLATIAPPQAPTVQEPVRRRSSLNLKAIQETIYESWDADIDYCYEHAAESNCNFDWTRNSLDEPRQEEAEVTVTGPHGSNALLGSMHLNASDLTAADLDPVTNSHVVVTSTLDDDPGLAATQRDSDYFQPVRFAPTLGKHINPDSLYEEYLTADAESDRHFAFYSQPGVIQPLDHSVSPRSSFSPISKCNSQESLILSRAASVVRKHRSSVSTASVPDLVHSLASSREFQPSEQRLSGELSGVGRPESSHHRQTKSLARELEAQLLFRADGDGSPEPAGYASTGAPSIHDRARSTTEMEAGPLIARAIKNDAASRAAPRRKGRASYSLFPTTAAN</sequence>
<evidence type="ECO:0000256" key="1">
    <source>
        <dbReference type="SAM" id="MobiDB-lite"/>
    </source>
</evidence>
<feature type="region of interest" description="Disordered" evidence="1">
    <location>
        <begin position="1"/>
        <end position="35"/>
    </location>
</feature>
<dbReference type="STRING" id="1448316.A0A395HHB0"/>
<feature type="compositionally biased region" description="Pro residues" evidence="1">
    <location>
        <begin position="170"/>
        <end position="179"/>
    </location>
</feature>
<feature type="region of interest" description="Disordered" evidence="1">
    <location>
        <begin position="163"/>
        <end position="238"/>
    </location>
</feature>
<feature type="region of interest" description="Disordered" evidence="1">
    <location>
        <begin position="654"/>
        <end position="720"/>
    </location>
</feature>
<dbReference type="AlphaFoldDB" id="A0A395HHB0"/>
<protein>
    <recommendedName>
        <fullName evidence="2">CRIB domain-containing protein</fullName>
    </recommendedName>
</protein>
<feature type="region of interest" description="Disordered" evidence="1">
    <location>
        <begin position="258"/>
        <end position="278"/>
    </location>
</feature>
<name>A0A395HHB0_9EURO</name>
<feature type="compositionally biased region" description="Basic and acidic residues" evidence="1">
    <location>
        <begin position="12"/>
        <end position="29"/>
    </location>
</feature>
<dbReference type="EMBL" id="KZ824420">
    <property type="protein sequence ID" value="RAL05634.1"/>
    <property type="molecule type" value="Genomic_DNA"/>
</dbReference>
<dbReference type="OrthoDB" id="24581at2759"/>
<gene>
    <name evidence="3" type="ORF">BO80DRAFT_344234</name>
</gene>
<dbReference type="RefSeq" id="XP_025579961.1">
    <property type="nucleotide sequence ID" value="XM_025715267.1"/>
</dbReference>
<dbReference type="InterPro" id="IPR000095">
    <property type="entry name" value="CRIB_dom"/>
</dbReference>
<feature type="domain" description="CRIB" evidence="2">
    <location>
        <begin position="93"/>
        <end position="106"/>
    </location>
</feature>
<reference evidence="3 4" key="1">
    <citation type="submission" date="2018-02" db="EMBL/GenBank/DDBJ databases">
        <title>The genomes of Aspergillus section Nigri reveals drivers in fungal speciation.</title>
        <authorList>
            <consortium name="DOE Joint Genome Institute"/>
            <person name="Vesth T.C."/>
            <person name="Nybo J."/>
            <person name="Theobald S."/>
            <person name="Brandl J."/>
            <person name="Frisvad J.C."/>
            <person name="Nielsen K.F."/>
            <person name="Lyhne E.K."/>
            <person name="Kogle M.E."/>
            <person name="Kuo A."/>
            <person name="Riley R."/>
            <person name="Clum A."/>
            <person name="Nolan M."/>
            <person name="Lipzen A."/>
            <person name="Salamov A."/>
            <person name="Henrissat B."/>
            <person name="Wiebenga A."/>
            <person name="De vries R.P."/>
            <person name="Grigoriev I.V."/>
            <person name="Mortensen U.H."/>
            <person name="Andersen M.R."/>
            <person name="Baker S.E."/>
        </authorList>
    </citation>
    <scope>NUCLEOTIDE SEQUENCE [LARGE SCALE GENOMIC DNA]</scope>
    <source>
        <strain evidence="3 4">CBS 121593</strain>
    </source>
</reference>